<evidence type="ECO:0000313" key="2">
    <source>
        <dbReference type="EMBL" id="GAQ93258.1"/>
    </source>
</evidence>
<feature type="compositionally biased region" description="Acidic residues" evidence="1">
    <location>
        <begin position="29"/>
        <end position="47"/>
    </location>
</feature>
<sequence length="47" mass="4994">MAHPDDELSYSASEDEAPPLEPPVPEAPAPEDEELEDAPEEDPAPPA</sequence>
<evidence type="ECO:0000256" key="1">
    <source>
        <dbReference type="SAM" id="MobiDB-lite"/>
    </source>
</evidence>
<dbReference type="EMBL" id="DF238343">
    <property type="protein sequence ID" value="GAQ93258.1"/>
    <property type="molecule type" value="Genomic_DNA"/>
</dbReference>
<reference evidence="2 3" key="1">
    <citation type="journal article" date="2014" name="Nat. Commun.">
        <title>Klebsormidium flaccidum genome reveals primary factors for plant terrestrial adaptation.</title>
        <authorList>
            <person name="Hori K."/>
            <person name="Maruyama F."/>
            <person name="Fujisawa T."/>
            <person name="Togashi T."/>
            <person name="Yamamoto N."/>
            <person name="Seo M."/>
            <person name="Sato S."/>
            <person name="Yamada T."/>
            <person name="Mori H."/>
            <person name="Tajima N."/>
            <person name="Moriyama T."/>
            <person name="Ikeuchi M."/>
            <person name="Watanabe M."/>
            <person name="Wada H."/>
            <person name="Kobayashi K."/>
            <person name="Saito M."/>
            <person name="Masuda T."/>
            <person name="Sasaki-Sekimoto Y."/>
            <person name="Mashiguchi K."/>
            <person name="Awai K."/>
            <person name="Shimojima M."/>
            <person name="Masuda S."/>
            <person name="Iwai M."/>
            <person name="Nobusawa T."/>
            <person name="Narise T."/>
            <person name="Kondo S."/>
            <person name="Saito H."/>
            <person name="Sato R."/>
            <person name="Murakawa M."/>
            <person name="Ihara Y."/>
            <person name="Oshima-Yamada Y."/>
            <person name="Ohtaka K."/>
            <person name="Satoh M."/>
            <person name="Sonobe K."/>
            <person name="Ishii M."/>
            <person name="Ohtani R."/>
            <person name="Kanamori-Sato M."/>
            <person name="Honoki R."/>
            <person name="Miyazaki D."/>
            <person name="Mochizuki H."/>
            <person name="Umetsu J."/>
            <person name="Higashi K."/>
            <person name="Shibata D."/>
            <person name="Kamiya Y."/>
            <person name="Sato N."/>
            <person name="Nakamura Y."/>
            <person name="Tabata S."/>
            <person name="Ida S."/>
            <person name="Kurokawa K."/>
            <person name="Ohta H."/>
        </authorList>
    </citation>
    <scope>NUCLEOTIDE SEQUENCE [LARGE SCALE GENOMIC DNA]</scope>
    <source>
        <strain evidence="2 3">NIES-2285</strain>
    </source>
</reference>
<keyword evidence="3" id="KW-1185">Reference proteome</keyword>
<protein>
    <submittedName>
        <fullName evidence="2">Uncharacterized protein</fullName>
    </submittedName>
</protein>
<dbReference type="AlphaFoldDB" id="A0A1Y1IY68"/>
<proteinExistence type="predicted"/>
<evidence type="ECO:0000313" key="3">
    <source>
        <dbReference type="Proteomes" id="UP000054558"/>
    </source>
</evidence>
<organism evidence="2 3">
    <name type="scientific">Klebsormidium nitens</name>
    <name type="common">Green alga</name>
    <name type="synonym">Ulothrix nitens</name>
    <dbReference type="NCBI Taxonomy" id="105231"/>
    <lineage>
        <taxon>Eukaryota</taxon>
        <taxon>Viridiplantae</taxon>
        <taxon>Streptophyta</taxon>
        <taxon>Klebsormidiophyceae</taxon>
        <taxon>Klebsormidiales</taxon>
        <taxon>Klebsormidiaceae</taxon>
        <taxon>Klebsormidium</taxon>
    </lineage>
</organism>
<feature type="region of interest" description="Disordered" evidence="1">
    <location>
        <begin position="1"/>
        <end position="47"/>
    </location>
</feature>
<feature type="compositionally biased region" description="Pro residues" evidence="1">
    <location>
        <begin position="19"/>
        <end position="28"/>
    </location>
</feature>
<feature type="non-terminal residue" evidence="2">
    <location>
        <position position="47"/>
    </location>
</feature>
<dbReference type="Proteomes" id="UP000054558">
    <property type="component" value="Unassembled WGS sequence"/>
</dbReference>
<accession>A0A1Y1IY68</accession>
<gene>
    <name evidence="2" type="ORF">KFL_013940010</name>
</gene>
<name>A0A1Y1IY68_KLENI</name>